<keyword evidence="14" id="KW-1185">Reference proteome</keyword>
<evidence type="ECO:0000259" key="12">
    <source>
        <dbReference type="PROSITE" id="PS50137"/>
    </source>
</evidence>
<dbReference type="RefSeq" id="XP_030624807.1">
    <property type="nucleotide sequence ID" value="XM_030768947.1"/>
</dbReference>
<dbReference type="Gene3D" id="3.30.460.10">
    <property type="entry name" value="Beta Polymerase, domain 2"/>
    <property type="match status" value="1"/>
</dbReference>
<evidence type="ECO:0000256" key="3">
    <source>
        <dbReference type="ARBA" id="ARBA00022473"/>
    </source>
</evidence>
<keyword evidence="5" id="KW-0677">Repeat</keyword>
<sequence>MAKHSTIYPSSDELEAVQTLVSTVECALKHVSDWLDQTNQSNTPSVQEDEVETSAEESTEAGTKEASGGVLCGVMRIGLVAKGLLIKDDMDLELVLMCREKPTETLLCIVCDNLPLQIQKLTEEKYEVQRCIPEAAILVCSTTEPKLTLKVTLTSPLMREDSETGEQEGAEVNEPADVLDRQRCLVALASLRHAKWFQARVNGLKSCVIVLRILRDMCNRLPAWEPLKGWPLELICEKAIATCNRPLGAGEALRRVMECLASGILLPGGPGLHDPCEKEPTDTLSAMTDEEAEAITYSAQHALRLMAFGQIYKVLEMDPLPSSKPSQKYPWPDKEGIGLKRPYEDGLMDDKDLIKKMKRNLRKALDSKAIDSNQPMNALMRLNQIRPGLQYKLLSQSGPVHAPVFTMSVDVDGTVYEASGSSKKTAKLHVAVKVLQAMGYPTGFDTDLDCMSADEKSDGEGKSETSTHSSNNTAHSTDSSNTLEVRTQGPILTASGKNPVMELNEKRRGLKYELISESGGSHDKRFVMEVEVDGQKFRGAGPNKKVAKASAALAALEKLFSGPNAAGNKKKKILPQTKGAIAAAAAASAVAQAARGRGRAALTRGAFISAAAAAAAAPGYVTPGFGTPYGYSAAAAAAAPAYGLPKRMLLLPVMKVPAYPVPHYSFF</sequence>
<feature type="domain" description="DZF" evidence="13">
    <location>
        <begin position="1"/>
        <end position="347"/>
    </location>
</feature>
<evidence type="ECO:0000256" key="7">
    <source>
        <dbReference type="ARBA" id="ARBA00022871"/>
    </source>
</evidence>
<feature type="compositionally biased region" description="Low complexity" evidence="11">
    <location>
        <begin position="466"/>
        <end position="482"/>
    </location>
</feature>
<dbReference type="InterPro" id="IPR043519">
    <property type="entry name" value="NT_sf"/>
</dbReference>
<dbReference type="InterPro" id="IPR049401">
    <property type="entry name" value="DZF_dom_N"/>
</dbReference>
<evidence type="ECO:0000259" key="13">
    <source>
        <dbReference type="PROSITE" id="PS51703"/>
    </source>
</evidence>
<protein>
    <recommendedName>
        <fullName evidence="2">Spermatid perinuclear RNA-binding protein</fullName>
    </recommendedName>
</protein>
<evidence type="ECO:0000256" key="4">
    <source>
        <dbReference type="ARBA" id="ARBA00022490"/>
    </source>
</evidence>
<keyword evidence="4" id="KW-0963">Cytoplasm</keyword>
<dbReference type="PANTHER" id="PTHR45762:SF1">
    <property type="entry name" value="SPERMATID PERINUCLEAR RNA-BINDING PROTEIN"/>
    <property type="match status" value="1"/>
</dbReference>
<gene>
    <name evidence="15" type="primary">strbp</name>
</gene>
<keyword evidence="9" id="KW-0238">DNA-binding</keyword>
<evidence type="ECO:0000256" key="6">
    <source>
        <dbReference type="ARBA" id="ARBA00022782"/>
    </source>
</evidence>
<feature type="compositionally biased region" description="Polar residues" evidence="11">
    <location>
        <begin position="37"/>
        <end position="46"/>
    </location>
</feature>
<feature type="region of interest" description="Disordered" evidence="11">
    <location>
        <begin position="37"/>
        <end position="64"/>
    </location>
</feature>
<dbReference type="PROSITE" id="PS51703">
    <property type="entry name" value="DZF"/>
    <property type="match status" value="1"/>
</dbReference>
<dbReference type="PROSITE" id="PS50137">
    <property type="entry name" value="DS_RBD"/>
    <property type="match status" value="2"/>
</dbReference>
<dbReference type="GeneID" id="115807794"/>
<dbReference type="InParanoid" id="A0A6J2UZ88"/>
<dbReference type="Pfam" id="PF20965">
    <property type="entry name" value="DZF_C"/>
    <property type="match status" value="1"/>
</dbReference>
<keyword evidence="7" id="KW-0744">Spermatogenesis</keyword>
<dbReference type="GO" id="GO:0003725">
    <property type="term" value="F:double-stranded RNA binding"/>
    <property type="evidence" value="ECO:0007669"/>
    <property type="project" value="TreeGrafter"/>
</dbReference>
<keyword evidence="8 10" id="KW-0694">RNA-binding</keyword>
<dbReference type="PANTHER" id="PTHR45762">
    <property type="entry name" value="ZINC FINGER RNA-BINDING PROTEIN"/>
    <property type="match status" value="1"/>
</dbReference>
<evidence type="ECO:0000256" key="8">
    <source>
        <dbReference type="ARBA" id="ARBA00022884"/>
    </source>
</evidence>
<dbReference type="GO" id="GO:0007283">
    <property type="term" value="P:spermatogenesis"/>
    <property type="evidence" value="ECO:0007669"/>
    <property type="project" value="UniProtKB-KW"/>
</dbReference>
<evidence type="ECO:0000313" key="14">
    <source>
        <dbReference type="Proteomes" id="UP000504632"/>
    </source>
</evidence>
<dbReference type="InterPro" id="IPR044472">
    <property type="entry name" value="STRBP_DSRM_1"/>
</dbReference>
<dbReference type="InterPro" id="IPR006561">
    <property type="entry name" value="DZF_dom"/>
</dbReference>
<dbReference type="GO" id="GO:0003727">
    <property type="term" value="F:single-stranded RNA binding"/>
    <property type="evidence" value="ECO:0007669"/>
    <property type="project" value="TreeGrafter"/>
</dbReference>
<evidence type="ECO:0000256" key="1">
    <source>
        <dbReference type="ARBA" id="ARBA00004496"/>
    </source>
</evidence>
<dbReference type="Gene3D" id="1.10.1410.40">
    <property type="match status" value="1"/>
</dbReference>
<dbReference type="CDD" id="cd19911">
    <property type="entry name" value="DSRM_STRBP_rpt2"/>
    <property type="match status" value="1"/>
</dbReference>
<keyword evidence="6" id="KW-0221">Differentiation</keyword>
<dbReference type="GO" id="GO:0005737">
    <property type="term" value="C:cytoplasm"/>
    <property type="evidence" value="ECO:0007669"/>
    <property type="project" value="UniProtKB-SubCell"/>
</dbReference>
<evidence type="ECO:0000256" key="5">
    <source>
        <dbReference type="ARBA" id="ARBA00022737"/>
    </source>
</evidence>
<dbReference type="Gene3D" id="3.30.160.20">
    <property type="match status" value="2"/>
</dbReference>
<dbReference type="SMART" id="SM00358">
    <property type="entry name" value="DSRM"/>
    <property type="match status" value="2"/>
</dbReference>
<evidence type="ECO:0000256" key="2">
    <source>
        <dbReference type="ARBA" id="ARBA00022368"/>
    </source>
</evidence>
<evidence type="ECO:0000256" key="11">
    <source>
        <dbReference type="SAM" id="MobiDB-lite"/>
    </source>
</evidence>
<dbReference type="Pfam" id="PF07528">
    <property type="entry name" value="DZF_N"/>
    <property type="match status" value="1"/>
</dbReference>
<feature type="compositionally biased region" description="Acidic residues" evidence="11">
    <location>
        <begin position="47"/>
        <end position="59"/>
    </location>
</feature>
<name>A0A6J2UZ88_CHACN</name>
<feature type="domain" description="DRBM" evidence="12">
    <location>
        <begin position="495"/>
        <end position="561"/>
    </location>
</feature>
<dbReference type="OrthoDB" id="8898434at2759"/>
<dbReference type="GO" id="GO:0071011">
    <property type="term" value="C:precatalytic spliceosome"/>
    <property type="evidence" value="ECO:0007669"/>
    <property type="project" value="TreeGrafter"/>
</dbReference>
<reference evidence="15" key="1">
    <citation type="submission" date="2025-08" db="UniProtKB">
        <authorList>
            <consortium name="RefSeq"/>
        </authorList>
    </citation>
    <scope>IDENTIFICATION</scope>
</reference>
<dbReference type="GO" id="GO:0030154">
    <property type="term" value="P:cell differentiation"/>
    <property type="evidence" value="ECO:0007669"/>
    <property type="project" value="UniProtKB-KW"/>
</dbReference>
<dbReference type="InterPro" id="IPR049402">
    <property type="entry name" value="DZF_dom_C"/>
</dbReference>
<evidence type="ECO:0000256" key="9">
    <source>
        <dbReference type="ARBA" id="ARBA00023125"/>
    </source>
</evidence>
<feature type="domain" description="DRBM" evidence="12">
    <location>
        <begin position="374"/>
        <end position="440"/>
    </location>
</feature>
<evidence type="ECO:0000313" key="15">
    <source>
        <dbReference type="RefSeq" id="XP_030624807.1"/>
    </source>
</evidence>
<dbReference type="SUPFAM" id="SSF54768">
    <property type="entry name" value="dsRNA-binding domain-like"/>
    <property type="match status" value="2"/>
</dbReference>
<dbReference type="Proteomes" id="UP000504632">
    <property type="component" value="Chromosome 3"/>
</dbReference>
<accession>A0A6J2UZ88</accession>
<dbReference type="GO" id="GO:0003677">
    <property type="term" value="F:DNA binding"/>
    <property type="evidence" value="ECO:0007669"/>
    <property type="project" value="UniProtKB-KW"/>
</dbReference>
<dbReference type="FunFam" id="1.10.1410.40:FF:000001">
    <property type="entry name" value="interleukin enhancer-binding factor 3 isoform X1"/>
    <property type="match status" value="1"/>
</dbReference>
<dbReference type="FunFam" id="3.30.160.20:FF:000008">
    <property type="entry name" value="interleukin enhancer-binding factor 3 isoform X2"/>
    <property type="match status" value="1"/>
</dbReference>
<dbReference type="AlphaFoldDB" id="A0A6J2UZ88"/>
<dbReference type="CDD" id="cd19909">
    <property type="entry name" value="DSRM_STRBP_rpt1"/>
    <property type="match status" value="1"/>
</dbReference>
<feature type="compositionally biased region" description="Basic and acidic residues" evidence="11">
    <location>
        <begin position="453"/>
        <end position="465"/>
    </location>
</feature>
<dbReference type="Pfam" id="PF00035">
    <property type="entry name" value="dsrm"/>
    <property type="match status" value="2"/>
</dbReference>
<proteinExistence type="predicted"/>
<dbReference type="InterPro" id="IPR014720">
    <property type="entry name" value="dsRBD_dom"/>
</dbReference>
<keyword evidence="3" id="KW-0217">Developmental protein</keyword>
<dbReference type="FunFam" id="3.30.460.10:FF:000003">
    <property type="entry name" value="interleukin enhancer-binding factor 3 isoform X2"/>
    <property type="match status" value="1"/>
</dbReference>
<evidence type="ECO:0000256" key="10">
    <source>
        <dbReference type="PROSITE-ProRule" id="PRU00266"/>
    </source>
</evidence>
<organism evidence="14 15">
    <name type="scientific">Chanos chanos</name>
    <name type="common">Milkfish</name>
    <name type="synonym">Mugil chanos</name>
    <dbReference type="NCBI Taxonomy" id="29144"/>
    <lineage>
        <taxon>Eukaryota</taxon>
        <taxon>Metazoa</taxon>
        <taxon>Chordata</taxon>
        <taxon>Craniata</taxon>
        <taxon>Vertebrata</taxon>
        <taxon>Euteleostomi</taxon>
        <taxon>Actinopterygii</taxon>
        <taxon>Neopterygii</taxon>
        <taxon>Teleostei</taxon>
        <taxon>Ostariophysi</taxon>
        <taxon>Gonorynchiformes</taxon>
        <taxon>Chanidae</taxon>
        <taxon>Chanos</taxon>
    </lineage>
</organism>
<dbReference type="CTD" id="55342"/>
<comment type="subcellular location">
    <subcellularLocation>
        <location evidence="1">Cytoplasm</location>
    </subcellularLocation>
</comment>
<dbReference type="SMART" id="SM00572">
    <property type="entry name" value="DZF"/>
    <property type="match status" value="1"/>
</dbReference>
<feature type="region of interest" description="Disordered" evidence="11">
    <location>
        <begin position="451"/>
        <end position="497"/>
    </location>
</feature>
<dbReference type="FunFam" id="3.30.160.20:FF:000006">
    <property type="entry name" value="interleukin enhancer-binding factor 3 isoform X2"/>
    <property type="match status" value="1"/>
</dbReference>